<gene>
    <name evidence="4" type="ORF">FCC1311_034292</name>
</gene>
<comment type="caution">
    <text evidence="4">The sequence shown here is derived from an EMBL/GenBank/DDBJ whole genome shotgun (WGS) entry which is preliminary data.</text>
</comment>
<dbReference type="InterPro" id="IPR014710">
    <property type="entry name" value="RmlC-like_jellyroll"/>
</dbReference>
<organism evidence="4 5">
    <name type="scientific">Hondaea fermentalgiana</name>
    <dbReference type="NCBI Taxonomy" id="2315210"/>
    <lineage>
        <taxon>Eukaryota</taxon>
        <taxon>Sar</taxon>
        <taxon>Stramenopiles</taxon>
        <taxon>Bigyra</taxon>
        <taxon>Labyrinthulomycetes</taxon>
        <taxon>Thraustochytrida</taxon>
        <taxon>Thraustochytriidae</taxon>
        <taxon>Hondaea</taxon>
    </lineage>
</organism>
<sequence>MGCVESSPARAVTEISNVGTRGQQIAQYEGNPEAFAHQSAKSQTGSDAHSSRRGTFSPDDHKDALVAFMMRSPLFAGKQSNRKLSYAVSGPAMNLQVDVVPRGVAIYTQGDPANEIAIIMSGSVSRHAEGEQPGKLGPDEIAGAVEFKHKIWYAASYVTEEETCIIRISQHMMEPSPGARTPSSLVGVQKHITEKGNIWITKVLGSVDLFSKRISKERLAKAAEAFRVRRVGAYERVYTLGENANAWYVLANGKAVATMSNDSDETAFSVTELKNITPGQGFGECALISKSKSPKRPITVSTLSDVVLLEITKQAFDKLISTAPDLRQEIIDAMRARTLLTGSSDASKFTRFLSPTKIEMLASMAAPVTFNPHQDVVSEGTVHHKTFYLIAEGVARVLKGIDETPVRELTPGEYFGELSLVTGRPHSATVRAGPKGLVCLAVNEDDFSRVFLDEPTVYAELRLRVLGAECNLRDILYQQDCRQAFMRHCEKEVAQENVQFYFAVEELEARGQHRIRKGVLKSLGYDIEAVIQSRFNHLVKTSHEIYDKFVDADAEMCVNLEDNHRRDLEAQFAAEEYSYEMFTPAKDAIYKLMAGDNFMRFETSQGLADVLRQIGPYDPEEEGRPRSMARKIQSIASRRERKRERKEFMAKQRTANRFDHSLIRAQIEE</sequence>
<dbReference type="InterPro" id="IPR044926">
    <property type="entry name" value="RGS_subdomain_2"/>
</dbReference>
<dbReference type="InterPro" id="IPR018490">
    <property type="entry name" value="cNMP-bd_dom_sf"/>
</dbReference>
<dbReference type="InterPro" id="IPR050503">
    <property type="entry name" value="cAMP-dep_PK_reg_su-like"/>
</dbReference>
<dbReference type="OrthoDB" id="196547at2759"/>
<protein>
    <submittedName>
        <fullName evidence="4">cAMP-dependent protein kinase regulatory subunit</fullName>
    </submittedName>
</protein>
<reference evidence="4 5" key="1">
    <citation type="submission" date="2017-12" db="EMBL/GenBank/DDBJ databases">
        <title>Sequencing, de novo assembly and annotation of complete genome of a new Thraustochytrid species, strain FCC1311.</title>
        <authorList>
            <person name="Sedici K."/>
            <person name="Godart F."/>
            <person name="Aiese Cigliano R."/>
            <person name="Sanseverino W."/>
            <person name="Barakat M."/>
            <person name="Ortet P."/>
            <person name="Marechal E."/>
            <person name="Cagnac O."/>
            <person name="Amato A."/>
        </authorList>
    </citation>
    <scope>NUCLEOTIDE SEQUENCE [LARGE SCALE GENOMIC DNA]</scope>
</reference>
<name>A0A2R5G820_9STRA</name>
<feature type="domain" description="Cyclic nucleotide-binding" evidence="2">
    <location>
        <begin position="210"/>
        <end position="337"/>
    </location>
</feature>
<dbReference type="SUPFAM" id="SSF51206">
    <property type="entry name" value="cAMP-binding domain-like"/>
    <property type="match status" value="3"/>
</dbReference>
<dbReference type="SUPFAM" id="SSF48097">
    <property type="entry name" value="Regulator of G-protein signaling, RGS"/>
    <property type="match status" value="1"/>
</dbReference>
<dbReference type="InterPro" id="IPR016137">
    <property type="entry name" value="RGS"/>
</dbReference>
<dbReference type="PROSITE" id="PS50042">
    <property type="entry name" value="CNMP_BINDING_3"/>
    <property type="match status" value="2"/>
</dbReference>
<evidence type="ECO:0000259" key="3">
    <source>
        <dbReference type="PROSITE" id="PS50132"/>
    </source>
</evidence>
<keyword evidence="5" id="KW-1185">Reference proteome</keyword>
<dbReference type="Pfam" id="PF00615">
    <property type="entry name" value="RGS"/>
    <property type="match status" value="1"/>
</dbReference>
<dbReference type="GO" id="GO:0005829">
    <property type="term" value="C:cytosol"/>
    <property type="evidence" value="ECO:0007669"/>
    <property type="project" value="TreeGrafter"/>
</dbReference>
<dbReference type="InParanoid" id="A0A2R5G820"/>
<evidence type="ECO:0000256" key="1">
    <source>
        <dbReference type="SAM" id="MobiDB-lite"/>
    </source>
</evidence>
<dbReference type="InterPro" id="IPR036305">
    <property type="entry name" value="RGS_sf"/>
</dbReference>
<dbReference type="InterPro" id="IPR000595">
    <property type="entry name" value="cNMP-bd_dom"/>
</dbReference>
<evidence type="ECO:0000313" key="4">
    <source>
        <dbReference type="EMBL" id="GBG27206.1"/>
    </source>
</evidence>
<dbReference type="CDD" id="cd00038">
    <property type="entry name" value="CAP_ED"/>
    <property type="match status" value="3"/>
</dbReference>
<dbReference type="CDD" id="cd07440">
    <property type="entry name" value="RGS"/>
    <property type="match status" value="1"/>
</dbReference>
<dbReference type="SMART" id="SM00100">
    <property type="entry name" value="cNMP"/>
    <property type="match status" value="2"/>
</dbReference>
<dbReference type="Gene3D" id="2.60.120.10">
    <property type="entry name" value="Jelly Rolls"/>
    <property type="match status" value="3"/>
</dbReference>
<accession>A0A2R5G820</accession>
<evidence type="ECO:0000259" key="2">
    <source>
        <dbReference type="PROSITE" id="PS50042"/>
    </source>
</evidence>
<evidence type="ECO:0000313" key="5">
    <source>
        <dbReference type="Proteomes" id="UP000241890"/>
    </source>
</evidence>
<feature type="region of interest" description="Disordered" evidence="1">
    <location>
        <begin position="35"/>
        <end position="58"/>
    </location>
</feature>
<feature type="compositionally biased region" description="Polar residues" evidence="1">
    <location>
        <begin position="39"/>
        <end position="48"/>
    </location>
</feature>
<dbReference type="Pfam" id="PF00027">
    <property type="entry name" value="cNMP_binding"/>
    <property type="match status" value="2"/>
</dbReference>
<dbReference type="PANTHER" id="PTHR11635:SF152">
    <property type="entry name" value="CAMP-DEPENDENT PROTEIN KINASE TYPE I REGULATORY SUBUNIT-RELATED"/>
    <property type="match status" value="1"/>
</dbReference>
<dbReference type="GO" id="GO:0005952">
    <property type="term" value="C:cAMP-dependent protein kinase complex"/>
    <property type="evidence" value="ECO:0007669"/>
    <property type="project" value="InterPro"/>
</dbReference>
<dbReference type="Proteomes" id="UP000241890">
    <property type="component" value="Unassembled WGS sequence"/>
</dbReference>
<proteinExistence type="predicted"/>
<dbReference type="SMART" id="SM00315">
    <property type="entry name" value="RGS"/>
    <property type="match status" value="1"/>
</dbReference>
<dbReference type="PROSITE" id="PS50132">
    <property type="entry name" value="RGS"/>
    <property type="match status" value="1"/>
</dbReference>
<dbReference type="EMBL" id="BEYU01000028">
    <property type="protein sequence ID" value="GBG27206.1"/>
    <property type="molecule type" value="Genomic_DNA"/>
</dbReference>
<feature type="domain" description="RGS" evidence="3">
    <location>
        <begin position="471"/>
        <end position="611"/>
    </location>
</feature>
<feature type="domain" description="Cyclic nucleotide-binding" evidence="2">
    <location>
        <begin position="349"/>
        <end position="451"/>
    </location>
</feature>
<dbReference type="PANTHER" id="PTHR11635">
    <property type="entry name" value="CAMP-DEPENDENT PROTEIN KINASE REGULATORY CHAIN"/>
    <property type="match status" value="1"/>
</dbReference>
<dbReference type="Gene3D" id="1.10.167.10">
    <property type="entry name" value="Regulator of G-protein Signalling 4, domain 2"/>
    <property type="match status" value="1"/>
</dbReference>
<dbReference type="AlphaFoldDB" id="A0A2R5G820"/>